<evidence type="ECO:0008006" key="3">
    <source>
        <dbReference type="Google" id="ProtNLM"/>
    </source>
</evidence>
<proteinExistence type="predicted"/>
<organism evidence="1 2">
    <name type="scientific">Bionectria ochroleuca</name>
    <name type="common">Gliocladium roseum</name>
    <dbReference type="NCBI Taxonomy" id="29856"/>
    <lineage>
        <taxon>Eukaryota</taxon>
        <taxon>Fungi</taxon>
        <taxon>Dikarya</taxon>
        <taxon>Ascomycota</taxon>
        <taxon>Pezizomycotina</taxon>
        <taxon>Sordariomycetes</taxon>
        <taxon>Hypocreomycetidae</taxon>
        <taxon>Hypocreales</taxon>
        <taxon>Bionectriaceae</taxon>
        <taxon>Clonostachys</taxon>
    </lineage>
</organism>
<comment type="caution">
    <text evidence="1">The sequence shown here is derived from an EMBL/GenBank/DDBJ whole genome shotgun (WGS) entry which is preliminary data.</text>
</comment>
<sequence length="558" mass="63651">MEQQAKPRPTTLLGLPPEIQTKIFSHIAVPFGKPSIQAILRTCKQFYNVALPISVSIFRNTVHYLEGGGPCSSARNVLFLRYILVSRPFLAKYVKTVIVGSLSPGEREERKDEDPGNGSTDQDLAVYQQQIETILGALAGKFFYKTSRWRTAWAADLKAGSPDAQVTLILLTCPNIRTLLYEKTSKCPHFHALLPLLRDLYLKQNIRYVTGISHTAIPLSNLQDVFHEANNDKVGCREFYLEAPRLFALPHLRFYECIMAYGNDEAAKKFRRLPPRSSTVEDINLHSSYVTASLLRDMLNSCKALKKFEFIRGMYDLSEEAMPRDFLEAVLPHADTLEDLYINLEDDWDHGWNWSSCPERLYMGTELSQMHALKRLTLGMRALTGMLAGRPENHESIALQMPMKVEGAPRLVDCLPENLEYLQIHHCGEGILAQAKELISVAPRRFKKLTYFGLLFNEWEMDGKVDLSCTSPSLTLDIGYQIPAMVMYDLGRMDIRKREGDLIRNLTSRIYSENVRRIYLDCEGWAMYALPNRTSTSMILIHLRNRAREAIHLSRRAA</sequence>
<dbReference type="InterPro" id="IPR032675">
    <property type="entry name" value="LRR_dom_sf"/>
</dbReference>
<name>A0A8H7K7E6_BIOOC</name>
<evidence type="ECO:0000313" key="1">
    <source>
        <dbReference type="EMBL" id="KAF9744638.1"/>
    </source>
</evidence>
<dbReference type="CDD" id="cd09917">
    <property type="entry name" value="F-box_SF"/>
    <property type="match status" value="1"/>
</dbReference>
<accession>A0A8H7K7E6</accession>
<protein>
    <recommendedName>
        <fullName evidence="3">F-box domain-containing protein</fullName>
    </recommendedName>
</protein>
<dbReference type="Gene3D" id="3.80.10.10">
    <property type="entry name" value="Ribonuclease Inhibitor"/>
    <property type="match status" value="1"/>
</dbReference>
<dbReference type="EMBL" id="JADCTT010000014">
    <property type="protein sequence ID" value="KAF9744638.1"/>
    <property type="molecule type" value="Genomic_DNA"/>
</dbReference>
<dbReference type="AlphaFoldDB" id="A0A8H7K7E6"/>
<evidence type="ECO:0000313" key="2">
    <source>
        <dbReference type="Proteomes" id="UP000616885"/>
    </source>
</evidence>
<reference evidence="1" key="1">
    <citation type="submission" date="2020-10" db="EMBL/GenBank/DDBJ databases">
        <title>High-Quality Genome Resource of Clonostachys rosea strain S41 by Oxford Nanopore Long-Read Sequencing.</title>
        <authorList>
            <person name="Wang H."/>
        </authorList>
    </citation>
    <scope>NUCLEOTIDE SEQUENCE</scope>
    <source>
        <strain evidence="1">S41</strain>
    </source>
</reference>
<dbReference type="SUPFAM" id="SSF52047">
    <property type="entry name" value="RNI-like"/>
    <property type="match status" value="1"/>
</dbReference>
<gene>
    <name evidence="1" type="ORF">IM811_005419</name>
</gene>
<dbReference type="Proteomes" id="UP000616885">
    <property type="component" value="Unassembled WGS sequence"/>
</dbReference>